<dbReference type="GO" id="GO:0005886">
    <property type="term" value="C:plasma membrane"/>
    <property type="evidence" value="ECO:0007669"/>
    <property type="project" value="TreeGrafter"/>
</dbReference>
<feature type="region of interest" description="Disordered" evidence="5">
    <location>
        <begin position="436"/>
        <end position="461"/>
    </location>
</feature>
<keyword evidence="10" id="KW-1185">Reference proteome</keyword>
<dbReference type="InterPro" id="IPR017981">
    <property type="entry name" value="GPCR_2-like_7TM"/>
</dbReference>
<dbReference type="Gene3D" id="1.20.1070.10">
    <property type="entry name" value="Rhodopsin 7-helix transmembrane proteins"/>
    <property type="match status" value="1"/>
</dbReference>
<organism evidence="9 10">
    <name type="scientific">Thamnocephalis sphaerospora</name>
    <dbReference type="NCBI Taxonomy" id="78915"/>
    <lineage>
        <taxon>Eukaryota</taxon>
        <taxon>Fungi</taxon>
        <taxon>Fungi incertae sedis</taxon>
        <taxon>Zoopagomycota</taxon>
        <taxon>Zoopagomycotina</taxon>
        <taxon>Zoopagomycetes</taxon>
        <taxon>Zoopagales</taxon>
        <taxon>Sigmoideomycetaceae</taxon>
        <taxon>Thamnocephalis</taxon>
    </lineage>
</organism>
<reference evidence="10" key="1">
    <citation type="journal article" date="2018" name="Nat. Microbiol.">
        <title>Leveraging single-cell genomics to expand the fungal tree of life.</title>
        <authorList>
            <person name="Ahrendt S.R."/>
            <person name="Quandt C.A."/>
            <person name="Ciobanu D."/>
            <person name="Clum A."/>
            <person name="Salamov A."/>
            <person name="Andreopoulos B."/>
            <person name="Cheng J.F."/>
            <person name="Woyke T."/>
            <person name="Pelin A."/>
            <person name="Henrissat B."/>
            <person name="Reynolds N.K."/>
            <person name="Benny G.L."/>
            <person name="Smith M.E."/>
            <person name="James T.Y."/>
            <person name="Grigoriev I.V."/>
        </authorList>
    </citation>
    <scope>NUCLEOTIDE SEQUENCE [LARGE SCALE GENOMIC DNA]</scope>
    <source>
        <strain evidence="10">RSA 1356</strain>
    </source>
</reference>
<dbReference type="AlphaFoldDB" id="A0A4P9XTV3"/>
<feature type="transmembrane region" description="Helical" evidence="6">
    <location>
        <begin position="170"/>
        <end position="195"/>
    </location>
</feature>
<feature type="transmembrane region" description="Helical" evidence="6">
    <location>
        <begin position="254"/>
        <end position="278"/>
    </location>
</feature>
<evidence type="ECO:0000313" key="9">
    <source>
        <dbReference type="EMBL" id="RKP08991.1"/>
    </source>
</evidence>
<name>A0A4P9XTV3_9FUNG</name>
<keyword evidence="4 6" id="KW-0472">Membrane</keyword>
<feature type="domain" description="G-protein coupled receptors family 2 profile 2" evidence="7">
    <location>
        <begin position="12"/>
        <end position="276"/>
    </location>
</feature>
<dbReference type="SUPFAM" id="SSF81321">
    <property type="entry name" value="Family A G protein-coupled receptor-like"/>
    <property type="match status" value="1"/>
</dbReference>
<evidence type="ECO:0008006" key="11">
    <source>
        <dbReference type="Google" id="ProtNLM"/>
    </source>
</evidence>
<dbReference type="InterPro" id="IPR017452">
    <property type="entry name" value="GPCR_Rhodpsn_7TM"/>
</dbReference>
<dbReference type="PANTHER" id="PTHR23112">
    <property type="entry name" value="G PROTEIN-COUPLED RECEPTOR 157-RELATED"/>
    <property type="match status" value="1"/>
</dbReference>
<accession>A0A4P9XTV3</accession>
<keyword evidence="3 6" id="KW-1133">Transmembrane helix</keyword>
<dbReference type="GO" id="GO:0007166">
    <property type="term" value="P:cell surface receptor signaling pathway"/>
    <property type="evidence" value="ECO:0007669"/>
    <property type="project" value="InterPro"/>
</dbReference>
<dbReference type="InterPro" id="IPR022343">
    <property type="entry name" value="GCR1-cAMP_receptor"/>
</dbReference>
<feature type="transmembrane region" description="Helical" evidence="6">
    <location>
        <begin position="121"/>
        <end position="142"/>
    </location>
</feature>
<feature type="compositionally biased region" description="Polar residues" evidence="5">
    <location>
        <begin position="439"/>
        <end position="451"/>
    </location>
</feature>
<dbReference type="Proteomes" id="UP000271241">
    <property type="component" value="Unassembled WGS sequence"/>
</dbReference>
<evidence type="ECO:0000256" key="1">
    <source>
        <dbReference type="ARBA" id="ARBA00004141"/>
    </source>
</evidence>
<evidence type="ECO:0000256" key="3">
    <source>
        <dbReference type="ARBA" id="ARBA00022989"/>
    </source>
</evidence>
<evidence type="ECO:0000259" key="7">
    <source>
        <dbReference type="PROSITE" id="PS50261"/>
    </source>
</evidence>
<feature type="transmembrane region" description="Helical" evidence="6">
    <location>
        <begin position="12"/>
        <end position="35"/>
    </location>
</feature>
<gene>
    <name evidence="9" type="ORF">THASP1DRAFT_29219</name>
</gene>
<evidence type="ECO:0000256" key="2">
    <source>
        <dbReference type="ARBA" id="ARBA00022692"/>
    </source>
</evidence>
<evidence type="ECO:0000256" key="6">
    <source>
        <dbReference type="SAM" id="Phobius"/>
    </source>
</evidence>
<feature type="domain" description="G-protein coupled receptors family 1 profile" evidence="8">
    <location>
        <begin position="26"/>
        <end position="272"/>
    </location>
</feature>
<evidence type="ECO:0000256" key="5">
    <source>
        <dbReference type="SAM" id="MobiDB-lite"/>
    </source>
</evidence>
<dbReference type="GO" id="GO:0007189">
    <property type="term" value="P:adenylate cyclase-activating G protein-coupled receptor signaling pathway"/>
    <property type="evidence" value="ECO:0007669"/>
    <property type="project" value="TreeGrafter"/>
</dbReference>
<dbReference type="GO" id="GO:0004930">
    <property type="term" value="F:G protein-coupled receptor activity"/>
    <property type="evidence" value="ECO:0007669"/>
    <property type="project" value="TreeGrafter"/>
</dbReference>
<dbReference type="Pfam" id="PF05462">
    <property type="entry name" value="Dicty_CAR"/>
    <property type="match status" value="1"/>
</dbReference>
<evidence type="ECO:0000313" key="10">
    <source>
        <dbReference type="Proteomes" id="UP000271241"/>
    </source>
</evidence>
<sequence length="461" mass="50620">MSRLTEEQWQAISIGTTVASSLSIICAIITIVTYLKWRRFHTSVSDLVFMMAISELISMSGYVIGRKGPAAGVDSVLCQLQGALEQVGDISSIMWTSFIALDLMLIIFFQRAVEQVNRLHYRVYAPVCALVALSVGLVPLGLRDAQGNRFYGDSSLWCWISQPWVNYQLYVFYLPLWLVFIFNATVYALVGRILWKHFKQASLFGSRTGLNNFTLTYAKNVSLYLAAFLLTWTAPSINRLYTYLRPNDQVFALYLLHATLPTANGIFNSIIYFYIAWISGIVSTRDRKEDTTHLTRTNAVPLSPSKATALGTGSFADDQSIPLHTYVSAQRSTPGIPASSIDLVSTKPPRACLSVGRMATGSTGAGSDLERQATAASGTRVGAKPTSILESPSSALESGHYVHPTRAQQRSVEVDTATQASQSSSRIPTAHLYGERSTLGMQPNDGASSQVYHYRGHDLLA</sequence>
<protein>
    <recommendedName>
        <fullName evidence="11">G-protein coupled receptors family 2 profile 2 domain-containing protein</fullName>
    </recommendedName>
</protein>
<dbReference type="EMBL" id="KZ992552">
    <property type="protein sequence ID" value="RKP08991.1"/>
    <property type="molecule type" value="Genomic_DNA"/>
</dbReference>
<dbReference type="PROSITE" id="PS50262">
    <property type="entry name" value="G_PROTEIN_RECEP_F1_2"/>
    <property type="match status" value="1"/>
</dbReference>
<dbReference type="OrthoDB" id="2122879at2759"/>
<dbReference type="PROSITE" id="PS50261">
    <property type="entry name" value="G_PROTEIN_RECEP_F2_4"/>
    <property type="match status" value="1"/>
</dbReference>
<comment type="subcellular location">
    <subcellularLocation>
        <location evidence="1">Membrane</location>
        <topology evidence="1">Multi-pass membrane protein</topology>
    </subcellularLocation>
</comment>
<keyword evidence="2 6" id="KW-0812">Transmembrane</keyword>
<evidence type="ECO:0000256" key="4">
    <source>
        <dbReference type="ARBA" id="ARBA00023136"/>
    </source>
</evidence>
<dbReference type="PANTHER" id="PTHR23112:SF0">
    <property type="entry name" value="TRANSMEMBRANE PROTEIN 116"/>
    <property type="match status" value="1"/>
</dbReference>
<proteinExistence type="predicted"/>
<feature type="transmembrane region" description="Helical" evidence="6">
    <location>
        <begin position="216"/>
        <end position="234"/>
    </location>
</feature>
<dbReference type="PRINTS" id="PR02001">
    <property type="entry name" value="GCR1CAMPR"/>
</dbReference>
<feature type="transmembrane region" description="Helical" evidence="6">
    <location>
        <begin position="90"/>
        <end position="109"/>
    </location>
</feature>
<evidence type="ECO:0000259" key="8">
    <source>
        <dbReference type="PROSITE" id="PS50262"/>
    </source>
</evidence>